<dbReference type="PANTHER" id="PTHR10151">
    <property type="entry name" value="ECTONUCLEOTIDE PYROPHOSPHATASE/PHOSPHODIESTERASE"/>
    <property type="match status" value="1"/>
</dbReference>
<organism evidence="3 4">
    <name type="scientific">Chryseobacterium lactis</name>
    <dbReference type="NCBI Taxonomy" id="1241981"/>
    <lineage>
        <taxon>Bacteria</taxon>
        <taxon>Pseudomonadati</taxon>
        <taxon>Bacteroidota</taxon>
        <taxon>Flavobacteriia</taxon>
        <taxon>Flavobacteriales</taxon>
        <taxon>Weeksellaceae</taxon>
        <taxon>Chryseobacterium group</taxon>
        <taxon>Chryseobacterium</taxon>
    </lineage>
</organism>
<feature type="chain" id="PRO_5044593695" evidence="1">
    <location>
        <begin position="22"/>
        <end position="417"/>
    </location>
</feature>
<sequence length="417" mass="47110">MKSLKKILFILISFISCSAFAQNHKAGKKVVFIIVDGIAEDMLNKAEIPNLNRIKKDGALLKAYVGGEKGGYSETPTISAVGYNSLLTGTWVNKHNVYDNDIKNPNYSYPTIFRLFKDQFPDKKTAVFSTWEDNRTKLIGENLEATGKVKMDFSYDGMEKDTLNFPHDKQSKYIRKIDSLVAGKAASYITENAPDVSWVYLEFTDDMGHRHGDGDILYKAISFEDRLIGKIYDAVKGRQAKFGEDWLFVVTTDHGRSASNGKGHGGQSDRERNTWIAINKPNINSYAKNNRVAVTDILPTITNFLDLKVPVEIQQEIDGIDLLKSRTAYHLNAQLSDKVLKVTWKTTNPSDEWAEVYMTETNNFKNKGKDAYQLLGKTKLGGGQFTYPLKTDHSDIYKIVLKTKEGFLNTWINTHTK</sequence>
<feature type="signal peptide" evidence="1">
    <location>
        <begin position="1"/>
        <end position="21"/>
    </location>
</feature>
<dbReference type="Pfam" id="PF01663">
    <property type="entry name" value="Phosphodiest"/>
    <property type="match status" value="1"/>
</dbReference>
<evidence type="ECO:0000313" key="2">
    <source>
        <dbReference type="EMBL" id="AZA83154.1"/>
    </source>
</evidence>
<protein>
    <submittedName>
        <fullName evidence="2">Alkaline phosphatase family protein</fullName>
    </submittedName>
    <submittedName>
        <fullName evidence="3">Nucleotide pyrophosphatase</fullName>
    </submittedName>
</protein>
<dbReference type="Gene3D" id="3.40.720.10">
    <property type="entry name" value="Alkaline Phosphatase, subunit A"/>
    <property type="match status" value="1"/>
</dbReference>
<dbReference type="EMBL" id="PPEH01000009">
    <property type="protein sequence ID" value="PNW11956.1"/>
    <property type="molecule type" value="Genomic_DNA"/>
</dbReference>
<dbReference type="RefSeq" id="WP_103293343.1">
    <property type="nucleotide sequence ID" value="NZ_CP033924.1"/>
</dbReference>
<dbReference type="PROSITE" id="PS51257">
    <property type="entry name" value="PROKAR_LIPOPROTEIN"/>
    <property type="match status" value="1"/>
</dbReference>
<keyword evidence="5" id="KW-1185">Reference proteome</keyword>
<dbReference type="SUPFAM" id="SSF53649">
    <property type="entry name" value="Alkaline phosphatase-like"/>
    <property type="match status" value="1"/>
</dbReference>
<reference evidence="3 4" key="1">
    <citation type="submission" date="2018-01" db="EMBL/GenBank/DDBJ databases">
        <title>Draft genome sequences of Chryseobacterium lactis NCTC11390, Chryseobacterium oncorhynchi 701B-08, and Chryseobacterium viscerum 687B-08.</title>
        <authorList>
            <person name="Jeong J.-J."/>
            <person name="Lee Y.J."/>
            <person name="Park B."/>
            <person name="Choi I.-G."/>
            <person name="Kim K.D."/>
        </authorList>
    </citation>
    <scope>NUCLEOTIDE SEQUENCE [LARGE SCALE GENOMIC DNA]</scope>
    <source>
        <strain evidence="3 4">NCTC11390</strain>
    </source>
</reference>
<dbReference type="AlphaFoldDB" id="A0A3G6RH81"/>
<dbReference type="OrthoDB" id="279982at2"/>
<gene>
    <name evidence="3" type="ORF">C1637_19550</name>
    <name evidence="2" type="ORF">EG342_15275</name>
</gene>
<dbReference type="EMBL" id="CP033924">
    <property type="protein sequence ID" value="AZA83154.1"/>
    <property type="molecule type" value="Genomic_DNA"/>
</dbReference>
<keyword evidence="1" id="KW-0732">Signal</keyword>
<proteinExistence type="predicted"/>
<name>A0A3G6RH81_CHRLC</name>
<dbReference type="InterPro" id="IPR002591">
    <property type="entry name" value="Phosphodiest/P_Trfase"/>
</dbReference>
<dbReference type="GO" id="GO:0016787">
    <property type="term" value="F:hydrolase activity"/>
    <property type="evidence" value="ECO:0007669"/>
    <property type="project" value="UniProtKB-ARBA"/>
</dbReference>
<accession>A0A3G6RH81</accession>
<evidence type="ECO:0000256" key="1">
    <source>
        <dbReference type="SAM" id="SignalP"/>
    </source>
</evidence>
<evidence type="ECO:0000313" key="4">
    <source>
        <dbReference type="Proteomes" id="UP000236262"/>
    </source>
</evidence>
<reference evidence="2 5" key="2">
    <citation type="submission" date="2018-11" db="EMBL/GenBank/DDBJ databases">
        <title>Proposal to divide the Flavobacteriaceae and reorganize its genera based on Amino Acid Identity values calculated from whole genome sequences.</title>
        <authorList>
            <person name="Nicholson A.C."/>
            <person name="Gulvik C.A."/>
            <person name="Whitney A.M."/>
            <person name="Humrighouse B.W."/>
            <person name="Bell M."/>
            <person name="Holmes B."/>
            <person name="Steigerwalt A.G."/>
            <person name="Villarma A."/>
            <person name="Sheth M."/>
            <person name="Batra D."/>
            <person name="Pryor J."/>
            <person name="Bernardet J.-F."/>
            <person name="Hugo C."/>
            <person name="Kampfer P."/>
            <person name="Newman J."/>
            <person name="McQuiston J.R."/>
        </authorList>
    </citation>
    <scope>NUCLEOTIDE SEQUENCE [LARGE SCALE GENOMIC DNA]</scope>
    <source>
        <strain evidence="2 5">KC_1864</strain>
    </source>
</reference>
<evidence type="ECO:0000313" key="3">
    <source>
        <dbReference type="EMBL" id="PNW11956.1"/>
    </source>
</evidence>
<dbReference type="Proteomes" id="UP000236262">
    <property type="component" value="Unassembled WGS sequence"/>
</dbReference>
<dbReference type="InterPro" id="IPR017850">
    <property type="entry name" value="Alkaline_phosphatase_core_sf"/>
</dbReference>
<evidence type="ECO:0000313" key="5">
    <source>
        <dbReference type="Proteomes" id="UP000279972"/>
    </source>
</evidence>
<dbReference type="Proteomes" id="UP000279972">
    <property type="component" value="Chromosome"/>
</dbReference>
<dbReference type="KEGG" id="clac:EG342_15275"/>
<dbReference type="PANTHER" id="PTHR10151:SF120">
    <property type="entry name" value="BIS(5'-ADENOSYL)-TRIPHOSPHATASE"/>
    <property type="match status" value="1"/>
</dbReference>